<dbReference type="AlphaFoldDB" id="A0AAD6Z975"/>
<accession>A0AAD6Z975</accession>
<organism evidence="1 2">
    <name type="scientific">Mycena albidolilacea</name>
    <dbReference type="NCBI Taxonomy" id="1033008"/>
    <lineage>
        <taxon>Eukaryota</taxon>
        <taxon>Fungi</taxon>
        <taxon>Dikarya</taxon>
        <taxon>Basidiomycota</taxon>
        <taxon>Agaricomycotina</taxon>
        <taxon>Agaricomycetes</taxon>
        <taxon>Agaricomycetidae</taxon>
        <taxon>Agaricales</taxon>
        <taxon>Marasmiineae</taxon>
        <taxon>Mycenaceae</taxon>
        <taxon>Mycena</taxon>
    </lineage>
</organism>
<comment type="caution">
    <text evidence="1">The sequence shown here is derived from an EMBL/GenBank/DDBJ whole genome shotgun (WGS) entry which is preliminary data.</text>
</comment>
<reference evidence="1" key="1">
    <citation type="submission" date="2023-03" db="EMBL/GenBank/DDBJ databases">
        <title>Massive genome expansion in bonnet fungi (Mycena s.s.) driven by repeated elements and novel gene families across ecological guilds.</title>
        <authorList>
            <consortium name="Lawrence Berkeley National Laboratory"/>
            <person name="Harder C.B."/>
            <person name="Miyauchi S."/>
            <person name="Viragh M."/>
            <person name="Kuo A."/>
            <person name="Thoen E."/>
            <person name="Andreopoulos B."/>
            <person name="Lu D."/>
            <person name="Skrede I."/>
            <person name="Drula E."/>
            <person name="Henrissat B."/>
            <person name="Morin E."/>
            <person name="Kohler A."/>
            <person name="Barry K."/>
            <person name="LaButti K."/>
            <person name="Morin E."/>
            <person name="Salamov A."/>
            <person name="Lipzen A."/>
            <person name="Mereny Z."/>
            <person name="Hegedus B."/>
            <person name="Baldrian P."/>
            <person name="Stursova M."/>
            <person name="Weitz H."/>
            <person name="Taylor A."/>
            <person name="Grigoriev I.V."/>
            <person name="Nagy L.G."/>
            <person name="Martin F."/>
            <person name="Kauserud H."/>
        </authorList>
    </citation>
    <scope>NUCLEOTIDE SEQUENCE</scope>
    <source>
        <strain evidence="1">CBHHK002</strain>
    </source>
</reference>
<evidence type="ECO:0000313" key="2">
    <source>
        <dbReference type="Proteomes" id="UP001218218"/>
    </source>
</evidence>
<name>A0AAD6Z975_9AGAR</name>
<keyword evidence="2" id="KW-1185">Reference proteome</keyword>
<sequence>MWALCKFQAGYGGSRAELPDWDGHVIELSEAFATSPPTNVLRVGTILLGVVEREATWEPDYYMKSTPPHFLFGNGFTTITCRRPARLQVGRIAICYRTYWAVCSEVSCTCVGFASDSLDSAWFKYGLVTLTLGDCNIIWTRERPASGNLRNLRIVMDGRSLTTSSFVTPQDMPKSAVELGRDGHKVELPKFYLSRGSADEGIAIEDKYRKWNHFDHHDDFSRRMNSDIEDLGGRVARIREEMKHSVFFFAYSAFDVDFISVFYDGTYRVMSKGGRIVPAHRHIPWEGFLGQPKPVEKPKKNKRKREVEDVGGRAVVVEAEESGILGGLARFVTGLMTPAASMASQAEKKSH</sequence>
<evidence type="ECO:0000313" key="1">
    <source>
        <dbReference type="EMBL" id="KAJ7312279.1"/>
    </source>
</evidence>
<dbReference type="EMBL" id="JARIHO010000073">
    <property type="protein sequence ID" value="KAJ7312279.1"/>
    <property type="molecule type" value="Genomic_DNA"/>
</dbReference>
<proteinExistence type="predicted"/>
<protein>
    <submittedName>
        <fullName evidence="1">Uncharacterized protein</fullName>
    </submittedName>
</protein>
<dbReference type="Proteomes" id="UP001218218">
    <property type="component" value="Unassembled WGS sequence"/>
</dbReference>
<gene>
    <name evidence="1" type="ORF">DFH08DRAFT_822314</name>
</gene>